<dbReference type="InterPro" id="IPR021530">
    <property type="entry name" value="AllH-like"/>
</dbReference>
<reference evidence="1" key="1">
    <citation type="submission" date="2019-03" db="EMBL/GenBank/DDBJ databases">
        <title>Lake Tanganyika Metagenome-Assembled Genomes (MAGs).</title>
        <authorList>
            <person name="Tran P."/>
        </authorList>
    </citation>
    <scope>NUCLEOTIDE SEQUENCE</scope>
    <source>
        <strain evidence="1">K_DeepCast_65m_m2_066</strain>
    </source>
</reference>
<comment type="caution">
    <text evidence="1">The sequence shown here is derived from an EMBL/GenBank/DDBJ whole genome shotgun (WGS) entry which is preliminary data.</text>
</comment>
<dbReference type="Pfam" id="PF11392">
    <property type="entry name" value="AllH"/>
    <property type="match status" value="1"/>
</dbReference>
<evidence type="ECO:0000313" key="1">
    <source>
        <dbReference type="EMBL" id="MBM3222822.1"/>
    </source>
</evidence>
<sequence length="297" mass="31077">MRTVEVHRWSQAAARLLPPQQAVIGRVHSCYARILNVQTPRGRLLTLQGEGPLQAPLGLALGIDMTALGTRLPVGALVLQEIPTAISLPAALRLRCADALVWDGQITVQPDLSPAVLAGRGHALTSWLCCHTPGHGLAPLLRALEHGPIHLSATNTAVYTALAPLWTGRQALTVPTLLSLVSALVGLGEGLTPSGDDFLVGLLAVLHVTGFLSRHIDALLQRQFCQCVRQGTSQLSGEFLRCALAGHFAEPLAGLVRALCGAGPDAWLGHAATLATVGHSSGVDAMVGIVWGCQLLA</sequence>
<protein>
    <submittedName>
        <fullName evidence="1">DUF2877 domain-containing protein</fullName>
    </submittedName>
</protein>
<dbReference type="EMBL" id="VGLS01000059">
    <property type="protein sequence ID" value="MBM3222822.1"/>
    <property type="molecule type" value="Genomic_DNA"/>
</dbReference>
<dbReference type="AlphaFoldDB" id="A0A938AZP0"/>
<gene>
    <name evidence="1" type="ORF">FJZ47_03320</name>
</gene>
<proteinExistence type="predicted"/>
<name>A0A938AZP0_UNCTE</name>
<organism evidence="1 2">
    <name type="scientific">Tectimicrobiota bacterium</name>
    <dbReference type="NCBI Taxonomy" id="2528274"/>
    <lineage>
        <taxon>Bacteria</taxon>
        <taxon>Pseudomonadati</taxon>
        <taxon>Nitrospinota/Tectimicrobiota group</taxon>
        <taxon>Candidatus Tectimicrobiota</taxon>
    </lineage>
</organism>
<dbReference type="Proteomes" id="UP000712673">
    <property type="component" value="Unassembled WGS sequence"/>
</dbReference>
<evidence type="ECO:0000313" key="2">
    <source>
        <dbReference type="Proteomes" id="UP000712673"/>
    </source>
</evidence>
<accession>A0A938AZP0</accession>